<accession>A0A068X4Z5</accession>
<evidence type="ECO:0000313" key="1">
    <source>
        <dbReference type="EMBL" id="CDS25104.1"/>
    </source>
</evidence>
<reference evidence="3" key="3">
    <citation type="submission" date="2020-10" db="UniProtKB">
        <authorList>
            <consortium name="WormBaseParasite"/>
        </authorList>
    </citation>
    <scope>IDENTIFICATION</scope>
</reference>
<organism evidence="1">
    <name type="scientific">Echinococcus granulosus</name>
    <name type="common">Hydatid tapeworm</name>
    <dbReference type="NCBI Taxonomy" id="6210"/>
    <lineage>
        <taxon>Eukaryota</taxon>
        <taxon>Metazoa</taxon>
        <taxon>Spiralia</taxon>
        <taxon>Lophotrochozoa</taxon>
        <taxon>Platyhelminthes</taxon>
        <taxon>Cestoda</taxon>
        <taxon>Eucestoda</taxon>
        <taxon>Cyclophyllidea</taxon>
        <taxon>Taeniidae</taxon>
        <taxon>Echinococcus</taxon>
        <taxon>Echinococcus granulosus group</taxon>
    </lineage>
</organism>
<reference evidence="1 2" key="1">
    <citation type="journal article" date="2013" name="Nature">
        <title>The genomes of four tapeworm species reveal adaptations to parasitism.</title>
        <authorList>
            <person name="Tsai I.J."/>
            <person name="Zarowiecki M."/>
            <person name="Holroyd N."/>
            <person name="Garciarrubio A."/>
            <person name="Sanchez-Flores A."/>
            <person name="Brooks K.L."/>
            <person name="Tracey A."/>
            <person name="Bobes R.J."/>
            <person name="Fragoso G."/>
            <person name="Sciutto E."/>
            <person name="Aslett M."/>
            <person name="Beasley H."/>
            <person name="Bennett H.M."/>
            <person name="Cai J."/>
            <person name="Camicia F."/>
            <person name="Clark R."/>
            <person name="Cucher M."/>
            <person name="De Silva N."/>
            <person name="Day T.A."/>
            <person name="Deplazes P."/>
            <person name="Estrada K."/>
            <person name="Fernandez C."/>
            <person name="Holland P.W."/>
            <person name="Hou J."/>
            <person name="Hu S."/>
            <person name="Huckvale T."/>
            <person name="Hung S.S."/>
            <person name="Kamenetzky L."/>
            <person name="Keane J.A."/>
            <person name="Kiss F."/>
            <person name="Koziol U."/>
            <person name="Lambert O."/>
            <person name="Liu K."/>
            <person name="Luo X."/>
            <person name="Luo Y."/>
            <person name="Macchiaroli N."/>
            <person name="Nichol S."/>
            <person name="Paps J."/>
            <person name="Parkinson J."/>
            <person name="Pouchkina-Stantcheva N."/>
            <person name="Riddiford N."/>
            <person name="Rosenzvit M."/>
            <person name="Salinas G."/>
            <person name="Wasmuth J.D."/>
            <person name="Zamanian M."/>
            <person name="Zheng Y."/>
            <person name="Cai X."/>
            <person name="Soberon X."/>
            <person name="Olson P.D."/>
            <person name="Laclette J.P."/>
            <person name="Brehm K."/>
            <person name="Berriman M."/>
            <person name="Garciarrubio A."/>
            <person name="Bobes R.J."/>
            <person name="Fragoso G."/>
            <person name="Sanchez-Flores A."/>
            <person name="Estrada K."/>
            <person name="Cevallos M.A."/>
            <person name="Morett E."/>
            <person name="Gonzalez V."/>
            <person name="Portillo T."/>
            <person name="Ochoa-Leyva A."/>
            <person name="Jose M.V."/>
            <person name="Sciutto E."/>
            <person name="Landa A."/>
            <person name="Jimenez L."/>
            <person name="Valdes V."/>
            <person name="Carrero J.C."/>
            <person name="Larralde C."/>
            <person name="Morales-Montor J."/>
            <person name="Limon-Lason J."/>
            <person name="Soberon X."/>
            <person name="Laclette J.P."/>
        </authorList>
    </citation>
    <scope>NUCLEOTIDE SEQUENCE [LARGE SCALE GENOMIC DNA]</scope>
</reference>
<gene>
    <name evidence="1" type="ORF">EgrG_002059800</name>
</gene>
<evidence type="ECO:0000313" key="2">
    <source>
        <dbReference type="Proteomes" id="UP000492820"/>
    </source>
</evidence>
<sequence length="241" mass="26810">MHAHAKAIEVLVPNPTTSGYTHLSANRVVERLTSNRTPPPPSDWLVGLRAKVMLISVTCNRKGQTDIFQISQSRRDDASGASSLDLIIISHKYGPSFKWHGDPFISILSAANTIPLTNDSIASDLGVALQHCTYWCDKWRPSTQFHNAHHTTPWEIIHDFAITTPCDVLVVVVVPAPTEQKTKFTAFNVRIFGETKSEISDVMKLLAKIFTRYEAAFMEEIRDKMDEAIQILLAAINSASP</sequence>
<protein>
    <submittedName>
        <fullName evidence="3">RNase H domain-containing protein</fullName>
    </submittedName>
</protein>
<dbReference type="Gene3D" id="3.60.10.10">
    <property type="entry name" value="Endonuclease/exonuclease/phosphatase"/>
    <property type="match status" value="1"/>
</dbReference>
<dbReference type="AlphaFoldDB" id="A0A068X4Z5"/>
<dbReference type="InterPro" id="IPR016202">
    <property type="entry name" value="DNase_I"/>
</dbReference>
<dbReference type="PRINTS" id="PR00130">
    <property type="entry name" value="DNASEI"/>
</dbReference>
<dbReference type="EMBL" id="LK028721">
    <property type="protein sequence ID" value="CDS25104.1"/>
    <property type="molecule type" value="Genomic_DNA"/>
</dbReference>
<dbReference type="WBParaSite" id="EgrG_002059800">
    <property type="protein sequence ID" value="EgrG_002059800"/>
    <property type="gene ID" value="EgrG_002059800"/>
</dbReference>
<dbReference type="Proteomes" id="UP000492820">
    <property type="component" value="Unassembled WGS sequence"/>
</dbReference>
<dbReference type="GO" id="GO:0006308">
    <property type="term" value="P:DNA catabolic process"/>
    <property type="evidence" value="ECO:0007669"/>
    <property type="project" value="InterPro"/>
</dbReference>
<reference evidence="1" key="2">
    <citation type="submission" date="2014-06" db="EMBL/GenBank/DDBJ databases">
        <authorList>
            <person name="Aslett M."/>
        </authorList>
    </citation>
    <scope>NUCLEOTIDE SEQUENCE</scope>
</reference>
<name>A0A068X4Z5_ECHGR</name>
<dbReference type="InterPro" id="IPR036691">
    <property type="entry name" value="Endo/exonu/phosph_ase_sf"/>
</dbReference>
<proteinExistence type="predicted"/>
<dbReference type="GO" id="GO:0004536">
    <property type="term" value="F:DNA nuclease activity"/>
    <property type="evidence" value="ECO:0007669"/>
    <property type="project" value="InterPro"/>
</dbReference>
<evidence type="ECO:0000313" key="3">
    <source>
        <dbReference type="WBParaSite" id="EgrG_002059800"/>
    </source>
</evidence>